<dbReference type="GeneID" id="25562934"/>
<dbReference type="GO" id="GO:0006914">
    <property type="term" value="P:autophagy"/>
    <property type="evidence" value="ECO:0007669"/>
    <property type="project" value="UniProtKB-KW"/>
</dbReference>
<keyword evidence="2" id="KW-0072">Autophagy</keyword>
<dbReference type="Gene3D" id="1.10.246.130">
    <property type="match status" value="1"/>
</dbReference>
<dbReference type="AlphaFoldDB" id="A0A0L0D457"/>
<dbReference type="InterPro" id="IPR043138">
    <property type="entry name" value="GGT_lsub"/>
</dbReference>
<dbReference type="InterPro" id="IPR043137">
    <property type="entry name" value="GGT_ssub_C"/>
</dbReference>
<protein>
    <submittedName>
        <fullName evidence="3">Acylase ACY 1</fullName>
    </submittedName>
</protein>
<evidence type="ECO:0000256" key="2">
    <source>
        <dbReference type="ARBA" id="ARBA00023006"/>
    </source>
</evidence>
<dbReference type="OrthoDB" id="2015213at2759"/>
<reference evidence="3 4" key="1">
    <citation type="submission" date="2010-05" db="EMBL/GenBank/DDBJ databases">
        <title>The Genome Sequence of Thecamonas trahens ATCC 50062.</title>
        <authorList>
            <consortium name="The Broad Institute Genome Sequencing Platform"/>
            <person name="Russ C."/>
            <person name="Cuomo C."/>
            <person name="Shea T."/>
            <person name="Young S.K."/>
            <person name="Zeng Q."/>
            <person name="Koehrsen M."/>
            <person name="Haas B."/>
            <person name="Borodovsky M."/>
            <person name="Guigo R."/>
            <person name="Alvarado L."/>
            <person name="Berlin A."/>
            <person name="Bochicchio J."/>
            <person name="Borenstein D."/>
            <person name="Chapman S."/>
            <person name="Chen Z."/>
            <person name="Freedman E."/>
            <person name="Gellesch M."/>
            <person name="Goldberg J."/>
            <person name="Griggs A."/>
            <person name="Gujja S."/>
            <person name="Heilman E."/>
            <person name="Heiman D."/>
            <person name="Hepburn T."/>
            <person name="Howarth C."/>
            <person name="Jen D."/>
            <person name="Larson L."/>
            <person name="Mehta T."/>
            <person name="Park D."/>
            <person name="Pearson M."/>
            <person name="Roberts A."/>
            <person name="Saif S."/>
            <person name="Shenoy N."/>
            <person name="Sisk P."/>
            <person name="Stolte C."/>
            <person name="Sykes S."/>
            <person name="Thomson T."/>
            <person name="Walk T."/>
            <person name="White J."/>
            <person name="Yandava C."/>
            <person name="Burger G."/>
            <person name="Gray M.W."/>
            <person name="Holland P.W.H."/>
            <person name="King N."/>
            <person name="Lang F.B.F."/>
            <person name="Roger A.J."/>
            <person name="Ruiz-Trillo I."/>
            <person name="Lander E."/>
            <person name="Nusbaum C."/>
        </authorList>
    </citation>
    <scope>NUCLEOTIDE SEQUENCE [LARGE SCALE GENOMIC DNA]</scope>
    <source>
        <strain evidence="3 4">ATCC 50062</strain>
    </source>
</reference>
<organism evidence="3 4">
    <name type="scientific">Thecamonas trahens ATCC 50062</name>
    <dbReference type="NCBI Taxonomy" id="461836"/>
    <lineage>
        <taxon>Eukaryota</taxon>
        <taxon>Apusozoa</taxon>
        <taxon>Apusomonadida</taxon>
        <taxon>Apusomonadidae</taxon>
        <taxon>Thecamonas</taxon>
    </lineage>
</organism>
<dbReference type="eggNOG" id="KOG2410">
    <property type="taxonomic scope" value="Eukaryota"/>
</dbReference>
<dbReference type="Proteomes" id="UP000054408">
    <property type="component" value="Unassembled WGS sequence"/>
</dbReference>
<name>A0A0L0D457_THETB</name>
<dbReference type="InterPro" id="IPR052896">
    <property type="entry name" value="GGT-like_enzyme"/>
</dbReference>
<dbReference type="Pfam" id="PF01019">
    <property type="entry name" value="G_glu_transpept"/>
    <property type="match status" value="1"/>
</dbReference>
<evidence type="ECO:0000313" key="4">
    <source>
        <dbReference type="Proteomes" id="UP000054408"/>
    </source>
</evidence>
<proteinExistence type="predicted"/>
<evidence type="ECO:0000313" key="3">
    <source>
        <dbReference type="EMBL" id="KNC46891.1"/>
    </source>
</evidence>
<dbReference type="GO" id="GO:0019787">
    <property type="term" value="F:ubiquitin-like protein transferase activity"/>
    <property type="evidence" value="ECO:0007669"/>
    <property type="project" value="InterPro"/>
</dbReference>
<dbReference type="InterPro" id="IPR029055">
    <property type="entry name" value="Ntn_hydrolases_N"/>
</dbReference>
<dbReference type="Gene3D" id="3.60.20.40">
    <property type="match status" value="1"/>
</dbReference>
<keyword evidence="4" id="KW-1185">Reference proteome</keyword>
<dbReference type="PANTHER" id="PTHR43881">
    <property type="entry name" value="GAMMA-GLUTAMYLTRANSPEPTIDASE (AFU_ORTHOLOGUE AFUA_4G13580)"/>
    <property type="match status" value="1"/>
</dbReference>
<evidence type="ECO:0000256" key="1">
    <source>
        <dbReference type="ARBA" id="ARBA00022786"/>
    </source>
</evidence>
<dbReference type="Gene3D" id="3.30.1460.50">
    <property type="match status" value="1"/>
</dbReference>
<dbReference type="EMBL" id="GL349444">
    <property type="protein sequence ID" value="KNC46891.1"/>
    <property type="molecule type" value="Genomic_DNA"/>
</dbReference>
<dbReference type="STRING" id="461836.A0A0L0D457"/>
<keyword evidence="1" id="KW-0833">Ubl conjugation pathway</keyword>
<dbReference type="PANTHER" id="PTHR43881:SF1">
    <property type="entry name" value="GAMMA-GLUTAMYLTRANSPEPTIDASE (AFU_ORTHOLOGUE AFUA_4G13580)"/>
    <property type="match status" value="1"/>
</dbReference>
<dbReference type="SUPFAM" id="SSF56235">
    <property type="entry name" value="N-terminal nucleophile aminohydrolases (Ntn hydrolases)"/>
    <property type="match status" value="1"/>
</dbReference>
<dbReference type="RefSeq" id="XP_013760164.1">
    <property type="nucleotide sequence ID" value="XM_013904710.1"/>
</dbReference>
<sequence>MSVEWAEPWRAIESANGLYLACGPVMRGGEGWANLTQSTDDDWFDGGEVVDGEVDEAEALPAGHAAMVLSFHMVYHPGYAVPVLFFEAANEAGGPMGLAELWPRLPLSRGVGAGADAEQIQLTYLALAEAPHLPGRAMLMLHPCETAAVLEAVVTDGSEAADEAAGEAAVEGAAAASILASHATSPLAQFGQRDMLLWLSLYGPAVGVTTGTRVGPGLGSVTFTSRRTQVAAPRGMVASSQAAATAAGLAVLQAGGNAADAAVATAAALAVTEPCSTGLGGDAFVLYYDAESGTVQALNGSGRSPAALDAEAVAAAVTAADPAAVRLPWDSVHAVTVPGAAAAWMDTLEHWGSGAVTAAEVLAPAIALAEDGYAVGDVTACGWTAGSHKLTRSGNAAGSELLTAGGCAPSAGEIMTNPGMARVLRTLASDGKAGFYSGWPAAAILDVLSAHGSYMEASDLEAHTSEIGEPISYAVDGVRLYECAPNGQGLVALVALNILASRTEELKALGHNSAGYLHMLIEALRMAFAAAGPYVAEPKAHGEFAHLLSPEWGVAAAGKIDAGKASANGAPSASSDTVYFCVVDAEGNAASVVNSNYEGFGSGLVPPGTGFTLQNRGCNFALRG</sequence>
<accession>A0A0L0D457</accession>
<dbReference type="PRINTS" id="PR01210">
    <property type="entry name" value="GGTRANSPTASE"/>
</dbReference>
<dbReference type="Pfam" id="PF03987">
    <property type="entry name" value="Autophagy_act_C"/>
    <property type="match status" value="1"/>
</dbReference>
<gene>
    <name evidence="3" type="ORF">AMSG_03322</name>
</gene>
<dbReference type="InterPro" id="IPR007135">
    <property type="entry name" value="Atg3/Atg10"/>
</dbReference>